<dbReference type="InterPro" id="IPR036770">
    <property type="entry name" value="Ankyrin_rpt-contain_sf"/>
</dbReference>
<dbReference type="Pfam" id="PF12796">
    <property type="entry name" value="Ank_2"/>
    <property type="match status" value="2"/>
</dbReference>
<evidence type="ECO:0000256" key="3">
    <source>
        <dbReference type="PROSITE-ProRule" id="PRU00023"/>
    </source>
</evidence>
<dbReference type="Proteomes" id="UP000242791">
    <property type="component" value="Unassembled WGS sequence"/>
</dbReference>
<name>A0A1J9Q762_9EURO</name>
<keyword evidence="5" id="KW-1185">Reference proteome</keyword>
<dbReference type="SUPFAM" id="SSF48403">
    <property type="entry name" value="Ankyrin repeat"/>
    <property type="match status" value="1"/>
</dbReference>
<sequence>MDPDYKTKYAIHEAAREGQTSTVESLINVSSNYLPRVHQGEIQLSIDHPGARFKERCIANDVSRSWTQANPKLAFLKDPDDRLPIHWAVAYNHFPIVELLVGMPKFDPDEVDASGWTPLMIAASLKDGEGDPIIELLLRKDADVNIKSVTGQNALHFATSKVNVSTVRLLLTHKCSARVKDNRGQLALHRAAAVGSVPIINMLLQEGKSPLNATDVDGSTALHHAIAEGNGEAALVLLRAGAEVDKRDKNDKLAIELAPDTKVRKYIFESAEREGIELLP</sequence>
<evidence type="ECO:0000313" key="4">
    <source>
        <dbReference type="EMBL" id="OJD23906.1"/>
    </source>
</evidence>
<dbReference type="PANTHER" id="PTHR24171">
    <property type="entry name" value="ANKYRIN REPEAT DOMAIN-CONTAINING PROTEIN 39-RELATED"/>
    <property type="match status" value="1"/>
</dbReference>
<gene>
    <name evidence="4" type="ORF">ACJ73_04738</name>
</gene>
<dbReference type="STRING" id="1658174.A0A1J9Q762"/>
<keyword evidence="2 3" id="KW-0040">ANK repeat</keyword>
<dbReference type="GO" id="GO:0085020">
    <property type="term" value="P:protein K6-linked ubiquitination"/>
    <property type="evidence" value="ECO:0007669"/>
    <property type="project" value="TreeGrafter"/>
</dbReference>
<dbReference type="SMART" id="SM00248">
    <property type="entry name" value="ANK"/>
    <property type="match status" value="6"/>
</dbReference>
<dbReference type="Gene3D" id="1.25.40.20">
    <property type="entry name" value="Ankyrin repeat-containing domain"/>
    <property type="match status" value="2"/>
</dbReference>
<dbReference type="PROSITE" id="PS50088">
    <property type="entry name" value="ANK_REPEAT"/>
    <property type="match status" value="4"/>
</dbReference>
<dbReference type="OrthoDB" id="539213at2759"/>
<feature type="repeat" description="ANK" evidence="3">
    <location>
        <begin position="150"/>
        <end position="182"/>
    </location>
</feature>
<proteinExistence type="predicted"/>
<organism evidence="4 5">
    <name type="scientific">Blastomyces percursus</name>
    <dbReference type="NCBI Taxonomy" id="1658174"/>
    <lineage>
        <taxon>Eukaryota</taxon>
        <taxon>Fungi</taxon>
        <taxon>Dikarya</taxon>
        <taxon>Ascomycota</taxon>
        <taxon>Pezizomycotina</taxon>
        <taxon>Eurotiomycetes</taxon>
        <taxon>Eurotiomycetidae</taxon>
        <taxon>Onygenales</taxon>
        <taxon>Ajellomycetaceae</taxon>
        <taxon>Blastomyces</taxon>
    </lineage>
</organism>
<dbReference type="PANTHER" id="PTHR24171:SF11">
    <property type="entry name" value="26S PROTEASOME NON-ATPASE REGULATORY SUBUNIT 10"/>
    <property type="match status" value="1"/>
</dbReference>
<dbReference type="PROSITE" id="PS50297">
    <property type="entry name" value="ANK_REP_REGION"/>
    <property type="match status" value="3"/>
</dbReference>
<protein>
    <submittedName>
        <fullName evidence="4">Uncharacterized protein</fullName>
    </submittedName>
</protein>
<reference evidence="4 5" key="1">
    <citation type="submission" date="2015-08" db="EMBL/GenBank/DDBJ databases">
        <title>Emmonsia species relationships and genome sequence.</title>
        <authorList>
            <person name="Cuomo C.A."/>
            <person name="Schwartz I.S."/>
            <person name="Kenyon C."/>
            <person name="De Hoog G.S."/>
            <person name="Govender N.P."/>
            <person name="Botha A."/>
            <person name="Moreno L."/>
            <person name="De Vries M."/>
            <person name="Munoz J.F."/>
            <person name="Stielow J.B."/>
        </authorList>
    </citation>
    <scope>NUCLEOTIDE SEQUENCE [LARGE SCALE GENOMIC DNA]</scope>
    <source>
        <strain evidence="4 5">EI222</strain>
    </source>
</reference>
<dbReference type="GO" id="GO:0004842">
    <property type="term" value="F:ubiquitin-protein transferase activity"/>
    <property type="evidence" value="ECO:0007669"/>
    <property type="project" value="TreeGrafter"/>
</dbReference>
<dbReference type="EMBL" id="LGTZ01000678">
    <property type="protein sequence ID" value="OJD23906.1"/>
    <property type="molecule type" value="Genomic_DNA"/>
</dbReference>
<keyword evidence="1" id="KW-0677">Repeat</keyword>
<dbReference type="VEuPathDB" id="FungiDB:ACJ73_04738"/>
<evidence type="ECO:0000256" key="2">
    <source>
        <dbReference type="ARBA" id="ARBA00023043"/>
    </source>
</evidence>
<evidence type="ECO:0000313" key="5">
    <source>
        <dbReference type="Proteomes" id="UP000242791"/>
    </source>
</evidence>
<evidence type="ECO:0000256" key="1">
    <source>
        <dbReference type="ARBA" id="ARBA00022737"/>
    </source>
</evidence>
<feature type="repeat" description="ANK" evidence="3">
    <location>
        <begin position="183"/>
        <end position="207"/>
    </location>
</feature>
<dbReference type="AlphaFoldDB" id="A0A1J9Q762"/>
<dbReference type="InterPro" id="IPR002110">
    <property type="entry name" value="Ankyrin_rpt"/>
</dbReference>
<feature type="repeat" description="ANK" evidence="3">
    <location>
        <begin position="217"/>
        <end position="249"/>
    </location>
</feature>
<comment type="caution">
    <text evidence="4">The sequence shown here is derived from an EMBL/GenBank/DDBJ whole genome shotgun (WGS) entry which is preliminary data.</text>
</comment>
<feature type="repeat" description="ANK" evidence="3">
    <location>
        <begin position="114"/>
        <end position="149"/>
    </location>
</feature>
<accession>A0A1J9Q762</accession>